<sequence length="88" mass="10260">MNRLNNDDLISNDNFVKYLIESCDISKVNFDNCPYPCCKNLTICLGKTQGYCRKHILKKWKKGVCPMHTKVNKEKLKKENGEFSEQTN</sequence>
<comment type="caution">
    <text evidence="1">The sequence shown here is derived from an EMBL/GenBank/DDBJ whole genome shotgun (WGS) entry which is preliminary data.</text>
</comment>
<dbReference type="RefSeq" id="WP_186874714.1">
    <property type="nucleotide sequence ID" value="NZ_JACOPF010000001.1"/>
</dbReference>
<reference evidence="1" key="1">
    <citation type="submission" date="2020-08" db="EMBL/GenBank/DDBJ databases">
        <title>Genome public.</title>
        <authorList>
            <person name="Liu C."/>
            <person name="Sun Q."/>
        </authorList>
    </citation>
    <scope>NUCLEOTIDE SEQUENCE</scope>
    <source>
        <strain evidence="1">NSJ-55</strain>
    </source>
</reference>
<gene>
    <name evidence="1" type="ORF">H8S37_03910</name>
</gene>
<accession>A0A923RP34</accession>
<dbReference type="Proteomes" id="UP000652477">
    <property type="component" value="Unassembled WGS sequence"/>
</dbReference>
<evidence type="ECO:0000313" key="2">
    <source>
        <dbReference type="Proteomes" id="UP000652477"/>
    </source>
</evidence>
<name>A0A923RP34_9FIRM</name>
<keyword evidence="2" id="KW-1185">Reference proteome</keyword>
<organism evidence="1 2">
    <name type="scientific">Mediterraneibacter hominis</name>
    <dbReference type="NCBI Taxonomy" id="2763054"/>
    <lineage>
        <taxon>Bacteria</taxon>
        <taxon>Bacillati</taxon>
        <taxon>Bacillota</taxon>
        <taxon>Clostridia</taxon>
        <taxon>Lachnospirales</taxon>
        <taxon>Lachnospiraceae</taxon>
        <taxon>Mediterraneibacter</taxon>
    </lineage>
</organism>
<dbReference type="EMBL" id="JACOPF010000001">
    <property type="protein sequence ID" value="MBC5688079.1"/>
    <property type="molecule type" value="Genomic_DNA"/>
</dbReference>
<evidence type="ECO:0000313" key="1">
    <source>
        <dbReference type="EMBL" id="MBC5688079.1"/>
    </source>
</evidence>
<proteinExistence type="predicted"/>
<protein>
    <submittedName>
        <fullName evidence="1">Uncharacterized protein</fullName>
    </submittedName>
</protein>
<dbReference type="AlphaFoldDB" id="A0A923RP34"/>